<dbReference type="Proteomes" id="UP000017746">
    <property type="component" value="Chromosome"/>
</dbReference>
<keyword evidence="2" id="KW-1185">Reference proteome</keyword>
<dbReference type="KEGG" id="afs:AFR_36250"/>
<protein>
    <submittedName>
        <fullName evidence="1">Uncharacterized protein</fullName>
    </submittedName>
</protein>
<dbReference type="EMBL" id="CP006272">
    <property type="protein sequence ID" value="AGZ45506.1"/>
    <property type="molecule type" value="Genomic_DNA"/>
</dbReference>
<reference evidence="1 2" key="1">
    <citation type="journal article" date="2014" name="J. Biotechnol.">
        <title>Complete genome sequence of the actinobacterium Actinoplanes friuliensis HAG 010964, producer of the lipopeptide antibiotic friulimycin.</title>
        <authorList>
            <person name="Ruckert C."/>
            <person name="Szczepanowski R."/>
            <person name="Albersmeier A."/>
            <person name="Goesmann A."/>
            <person name="Fischer N."/>
            <person name="Steinkamper A."/>
            <person name="Puhler A."/>
            <person name="Biener R."/>
            <person name="Schwartz D."/>
            <person name="Kalinowski J."/>
        </authorList>
    </citation>
    <scope>NUCLEOTIDE SEQUENCE [LARGE SCALE GENOMIC DNA]</scope>
    <source>
        <strain evidence="1 2">DSM 7358</strain>
    </source>
</reference>
<dbReference type="HOGENOM" id="CLU_2857520_0_0_11"/>
<evidence type="ECO:0000313" key="2">
    <source>
        <dbReference type="Proteomes" id="UP000017746"/>
    </source>
</evidence>
<dbReference type="RefSeq" id="WP_023561842.1">
    <property type="nucleotide sequence ID" value="NC_022657.1"/>
</dbReference>
<dbReference type="AlphaFoldDB" id="U5WC21"/>
<dbReference type="PATRIC" id="fig|1246995.3.peg.7336"/>
<name>U5WC21_9ACTN</name>
<organism evidence="1 2">
    <name type="scientific">Actinoplanes friuliensis DSM 7358</name>
    <dbReference type="NCBI Taxonomy" id="1246995"/>
    <lineage>
        <taxon>Bacteria</taxon>
        <taxon>Bacillati</taxon>
        <taxon>Actinomycetota</taxon>
        <taxon>Actinomycetes</taxon>
        <taxon>Micromonosporales</taxon>
        <taxon>Micromonosporaceae</taxon>
        <taxon>Actinoplanes</taxon>
    </lineage>
</organism>
<evidence type="ECO:0000313" key="1">
    <source>
        <dbReference type="EMBL" id="AGZ45506.1"/>
    </source>
</evidence>
<sequence length="64" mass="7329">MLVEFRRYPSSLTIYMSSYMAEALNDLSAHGQTPPADLYDRFLAWVRPSLTGVTPVHEITDIQR</sequence>
<gene>
    <name evidence="1" type="ORF">AFR_36250</name>
</gene>
<proteinExistence type="predicted"/>
<accession>U5WC21</accession>